<organism evidence="2 3">
    <name type="scientific">Certhia familiaris</name>
    <name type="common">Eurasian treecreeper</name>
    <dbReference type="NCBI Taxonomy" id="73333"/>
    <lineage>
        <taxon>Eukaryota</taxon>
        <taxon>Metazoa</taxon>
        <taxon>Chordata</taxon>
        <taxon>Craniata</taxon>
        <taxon>Vertebrata</taxon>
        <taxon>Euteleostomi</taxon>
        <taxon>Archelosauria</taxon>
        <taxon>Archosauria</taxon>
        <taxon>Dinosauria</taxon>
        <taxon>Saurischia</taxon>
        <taxon>Theropoda</taxon>
        <taxon>Coelurosauria</taxon>
        <taxon>Aves</taxon>
        <taxon>Neognathae</taxon>
        <taxon>Neoaves</taxon>
        <taxon>Telluraves</taxon>
        <taxon>Australaves</taxon>
        <taxon>Passeriformes</taxon>
        <taxon>Certhiidae</taxon>
        <taxon>Certhiinae</taxon>
        <taxon>Certhia</taxon>
    </lineage>
</organism>
<gene>
    <name evidence="2" type="primary">Sprr3_0</name>
    <name evidence="2" type="ORF">CERFAM_R14934</name>
</gene>
<feature type="region of interest" description="Disordered" evidence="1">
    <location>
        <begin position="227"/>
        <end position="309"/>
    </location>
</feature>
<evidence type="ECO:0000313" key="2">
    <source>
        <dbReference type="EMBL" id="NXD04699.1"/>
    </source>
</evidence>
<feature type="compositionally biased region" description="Polar residues" evidence="1">
    <location>
        <begin position="274"/>
        <end position="284"/>
    </location>
</feature>
<dbReference type="AlphaFoldDB" id="A0A851SFV2"/>
<feature type="compositionally biased region" description="Basic and acidic residues" evidence="1">
    <location>
        <begin position="137"/>
        <end position="162"/>
    </location>
</feature>
<comment type="caution">
    <text evidence="2">The sequence shown here is derived from an EMBL/GenBank/DDBJ whole genome shotgun (WGS) entry which is preliminary data.</text>
</comment>
<feature type="compositionally biased region" description="Low complexity" evidence="1">
    <location>
        <begin position="290"/>
        <end position="309"/>
    </location>
</feature>
<feature type="compositionally biased region" description="Polar residues" evidence="1">
    <location>
        <begin position="163"/>
        <end position="173"/>
    </location>
</feature>
<evidence type="ECO:0000256" key="1">
    <source>
        <dbReference type="SAM" id="MobiDB-lite"/>
    </source>
</evidence>
<sequence length="309" mass="35087">SAKPEKKETKSPERKETKSLEREETNFSERKETKIPEREETKSPERKETKAPEKKETKIPEEKATKTPEKRETKAPKKGETEIPEDPAEMDNLILRFQIYESSQQNITQIFSYWDRVQGTLQLPVIQKRNKAQPLAENKDQKTNKPQEKVEKKPEQKCEGHKSLQSSQLETQSKVAEGAVRDCQSEHIGVPCLDIQVTNPKTMIREILRDGRLPMEDQMPKHLELHPTGLPLSPSAVLSMGDHPEEQLGSAERGRSAKGRPKTGKVASRDNSLKKNQISTQRTKNPLDCSTTRSKSTLKSASASTEFLR</sequence>
<reference evidence="2" key="1">
    <citation type="submission" date="2019-09" db="EMBL/GenBank/DDBJ databases">
        <title>Bird 10,000 Genomes (B10K) Project - Family phase.</title>
        <authorList>
            <person name="Zhang G."/>
        </authorList>
    </citation>
    <scope>NUCLEOTIDE SEQUENCE</scope>
    <source>
        <strain evidence="2">OUT-0039</strain>
        <tissue evidence="2">Muscle</tissue>
    </source>
</reference>
<name>A0A851SFV2_CERFA</name>
<proteinExistence type="predicted"/>
<feature type="compositionally biased region" description="Basic and acidic residues" evidence="1">
    <location>
        <begin position="1"/>
        <end position="81"/>
    </location>
</feature>
<feature type="region of interest" description="Disordered" evidence="1">
    <location>
        <begin position="130"/>
        <end position="173"/>
    </location>
</feature>
<keyword evidence="3" id="KW-1185">Reference proteome</keyword>
<dbReference type="Proteomes" id="UP000611277">
    <property type="component" value="Unassembled WGS sequence"/>
</dbReference>
<feature type="non-terminal residue" evidence="2">
    <location>
        <position position="309"/>
    </location>
</feature>
<evidence type="ECO:0000313" key="3">
    <source>
        <dbReference type="Proteomes" id="UP000611277"/>
    </source>
</evidence>
<feature type="non-terminal residue" evidence="2">
    <location>
        <position position="1"/>
    </location>
</feature>
<protein>
    <submittedName>
        <fullName evidence="2">SPRR3 protein</fullName>
    </submittedName>
</protein>
<accession>A0A851SFV2</accession>
<dbReference type="EMBL" id="WBNC01028024">
    <property type="protein sequence ID" value="NXD04699.1"/>
    <property type="molecule type" value="Genomic_DNA"/>
</dbReference>
<feature type="region of interest" description="Disordered" evidence="1">
    <location>
        <begin position="1"/>
        <end position="89"/>
    </location>
</feature>